<dbReference type="EMBL" id="CAJNNW010036989">
    <property type="protein sequence ID" value="CAE8738722.1"/>
    <property type="molecule type" value="Genomic_DNA"/>
</dbReference>
<evidence type="ECO:0000256" key="3">
    <source>
        <dbReference type="ARBA" id="ARBA00022516"/>
    </source>
</evidence>
<keyword evidence="8" id="KW-0443">Lipid metabolism</keyword>
<proteinExistence type="inferred from homology"/>
<evidence type="ECO:0000256" key="8">
    <source>
        <dbReference type="ARBA" id="ARBA00023098"/>
    </source>
</evidence>
<dbReference type="EC" id="2.3.1.-" evidence="11"/>
<evidence type="ECO:0000256" key="4">
    <source>
        <dbReference type="ARBA" id="ARBA00022679"/>
    </source>
</evidence>
<comment type="caution">
    <text evidence="11">Lacks conserved residue(s) required for the propagation of feature annotation.</text>
</comment>
<keyword evidence="5 11" id="KW-0812">Transmembrane</keyword>
<evidence type="ECO:0000256" key="1">
    <source>
        <dbReference type="ARBA" id="ARBA00004477"/>
    </source>
</evidence>
<dbReference type="GO" id="GO:0005789">
    <property type="term" value="C:endoplasmic reticulum membrane"/>
    <property type="evidence" value="ECO:0007669"/>
    <property type="project" value="UniProtKB-SubCell"/>
</dbReference>
<feature type="transmembrane region" description="Helical" evidence="11">
    <location>
        <begin position="312"/>
        <end position="331"/>
    </location>
</feature>
<gene>
    <name evidence="12" type="ORF">PGLA2088_LOCUS49319</name>
</gene>
<feature type="transmembrane region" description="Helical" evidence="11">
    <location>
        <begin position="90"/>
        <end position="113"/>
    </location>
</feature>
<feature type="transmembrane region" description="Helical" evidence="11">
    <location>
        <begin position="128"/>
        <end position="148"/>
    </location>
</feature>
<sequence length="360" mass="40120">MPSTISRRLLRGVPSVRALLLRALCGASAWSIWYALVLKPAAKSLRPWGPKWLAVLLSGALHRFGSWWLRFSHNGEESIQAGTWAPGKQYVMAWQPHGALTVAALYFMSFFWVKGYPSSSGGVRGDRYVVVAPLLLRIPLLAEFLLLANARSQDVGTFNGLLGQGASVAVQPGGLVEQVATDESAERVFFPANLGFIRLALKHGVPLLPVYAFGENQLYKTSSWSRRLNNWFYRRLKTGNLVVIGQGGIPCSPLLPNPLVLPIFRRELHIRFGESVDLGTAEQNPTEEPLLRALQLAVVSGLWFLWSASMSVSVALGVLLLLVVVTMHWRYDSFRRVAFWRRLEHKPTTSFFRNKEVEAG</sequence>
<evidence type="ECO:0000256" key="5">
    <source>
        <dbReference type="ARBA" id="ARBA00022692"/>
    </source>
</evidence>
<accession>A0A813LYT6</accession>
<feature type="transmembrane region" description="Helical" evidence="11">
    <location>
        <begin position="20"/>
        <end position="38"/>
    </location>
</feature>
<evidence type="ECO:0000256" key="11">
    <source>
        <dbReference type="RuleBase" id="RU367023"/>
    </source>
</evidence>
<evidence type="ECO:0000256" key="7">
    <source>
        <dbReference type="ARBA" id="ARBA00022989"/>
    </source>
</evidence>
<keyword evidence="9 11" id="KW-0472">Membrane</keyword>
<evidence type="ECO:0000256" key="6">
    <source>
        <dbReference type="ARBA" id="ARBA00022824"/>
    </source>
</evidence>
<evidence type="ECO:0000256" key="10">
    <source>
        <dbReference type="ARBA" id="ARBA00023315"/>
    </source>
</evidence>
<dbReference type="PANTHER" id="PTHR12317">
    <property type="entry name" value="DIACYLGLYCEROL O-ACYLTRANSFERASE"/>
    <property type="match status" value="1"/>
</dbReference>
<keyword evidence="4 11" id="KW-0808">Transferase</keyword>
<reference evidence="12" key="1">
    <citation type="submission" date="2021-02" db="EMBL/GenBank/DDBJ databases">
        <authorList>
            <person name="Dougan E. K."/>
            <person name="Rhodes N."/>
            <person name="Thang M."/>
            <person name="Chan C."/>
        </authorList>
    </citation>
    <scope>NUCLEOTIDE SEQUENCE</scope>
</reference>
<comment type="similarity">
    <text evidence="2 11">Belongs to the diacylglycerol acyltransferase family.</text>
</comment>
<protein>
    <recommendedName>
        <fullName evidence="11">Acyltransferase</fullName>
        <ecNumber evidence="11">2.3.1.-</ecNumber>
    </recommendedName>
</protein>
<comment type="subcellular location">
    <subcellularLocation>
        <location evidence="1 11">Endoplasmic reticulum membrane</location>
        <topology evidence="1 11">Multi-pass membrane protein</topology>
    </subcellularLocation>
</comment>
<keyword evidence="7 11" id="KW-1133">Transmembrane helix</keyword>
<dbReference type="AlphaFoldDB" id="A0A813LYT6"/>
<evidence type="ECO:0000313" key="13">
    <source>
        <dbReference type="Proteomes" id="UP000626109"/>
    </source>
</evidence>
<keyword evidence="3" id="KW-0444">Lipid biosynthesis</keyword>
<organism evidence="12 13">
    <name type="scientific">Polarella glacialis</name>
    <name type="common">Dinoflagellate</name>
    <dbReference type="NCBI Taxonomy" id="89957"/>
    <lineage>
        <taxon>Eukaryota</taxon>
        <taxon>Sar</taxon>
        <taxon>Alveolata</taxon>
        <taxon>Dinophyceae</taxon>
        <taxon>Suessiales</taxon>
        <taxon>Suessiaceae</taxon>
        <taxon>Polarella</taxon>
    </lineage>
</organism>
<name>A0A813LYT6_POLGL</name>
<dbReference type="GO" id="GO:0006629">
    <property type="term" value="P:lipid metabolic process"/>
    <property type="evidence" value="ECO:0007669"/>
    <property type="project" value="UniProtKB-KW"/>
</dbReference>
<dbReference type="InterPro" id="IPR007130">
    <property type="entry name" value="DAGAT"/>
</dbReference>
<keyword evidence="6 11" id="KW-0256">Endoplasmic reticulum</keyword>
<evidence type="ECO:0000313" key="12">
    <source>
        <dbReference type="EMBL" id="CAE8738722.1"/>
    </source>
</evidence>
<comment type="caution">
    <text evidence="12">The sequence shown here is derived from an EMBL/GenBank/DDBJ whole genome shotgun (WGS) entry which is preliminary data.</text>
</comment>
<feature type="transmembrane region" description="Helical" evidence="11">
    <location>
        <begin position="50"/>
        <end position="69"/>
    </location>
</feature>
<dbReference type="Pfam" id="PF03982">
    <property type="entry name" value="DAGAT"/>
    <property type="match status" value="1"/>
</dbReference>
<dbReference type="GO" id="GO:0008374">
    <property type="term" value="F:O-acyltransferase activity"/>
    <property type="evidence" value="ECO:0007669"/>
    <property type="project" value="InterPro"/>
</dbReference>
<dbReference type="Proteomes" id="UP000626109">
    <property type="component" value="Unassembled WGS sequence"/>
</dbReference>
<keyword evidence="10" id="KW-0012">Acyltransferase</keyword>
<evidence type="ECO:0000256" key="9">
    <source>
        <dbReference type="ARBA" id="ARBA00023136"/>
    </source>
</evidence>
<evidence type="ECO:0000256" key="2">
    <source>
        <dbReference type="ARBA" id="ARBA00005420"/>
    </source>
</evidence>